<evidence type="ECO:0000313" key="1">
    <source>
        <dbReference type="EMBL" id="GAV04437.1"/>
    </source>
</evidence>
<protein>
    <submittedName>
        <fullName evidence="1">Uncharacterized protein</fullName>
    </submittedName>
</protein>
<proteinExistence type="predicted"/>
<comment type="caution">
    <text evidence="1">The sequence shown here is derived from an EMBL/GenBank/DDBJ whole genome shotgun (WGS) entry which is preliminary data.</text>
</comment>
<sequence>MGPIETQYSLHVSNQVVSNQLSQGESVSPQLLERLRLAPSSTSTVLTSFLQTRSTCPLSSSEAHPVISQHCYGLQRGVLRLRKFARATSLHGGQLCRRFLRRERR</sequence>
<evidence type="ECO:0000313" key="2">
    <source>
        <dbReference type="Proteomes" id="UP000186922"/>
    </source>
</evidence>
<organism evidence="1 2">
    <name type="scientific">Ramazzottius varieornatus</name>
    <name type="common">Water bear</name>
    <name type="synonym">Tardigrade</name>
    <dbReference type="NCBI Taxonomy" id="947166"/>
    <lineage>
        <taxon>Eukaryota</taxon>
        <taxon>Metazoa</taxon>
        <taxon>Ecdysozoa</taxon>
        <taxon>Tardigrada</taxon>
        <taxon>Eutardigrada</taxon>
        <taxon>Parachela</taxon>
        <taxon>Hypsibioidea</taxon>
        <taxon>Ramazzottiidae</taxon>
        <taxon>Ramazzottius</taxon>
    </lineage>
</organism>
<dbReference type="AlphaFoldDB" id="A0A1D1VSA4"/>
<dbReference type="EMBL" id="BDGG01000010">
    <property type="protein sequence ID" value="GAV04437.1"/>
    <property type="molecule type" value="Genomic_DNA"/>
</dbReference>
<gene>
    <name evidence="1" type="primary">RvY_14712-1</name>
    <name evidence="1" type="synonym">RvY_14712.1</name>
    <name evidence="1" type="ORF">RvY_14712</name>
</gene>
<name>A0A1D1VSA4_RAMVA</name>
<keyword evidence="2" id="KW-1185">Reference proteome</keyword>
<reference evidence="1 2" key="1">
    <citation type="journal article" date="2016" name="Nat. Commun.">
        <title>Extremotolerant tardigrade genome and improved radiotolerance of human cultured cells by tardigrade-unique protein.</title>
        <authorList>
            <person name="Hashimoto T."/>
            <person name="Horikawa D.D."/>
            <person name="Saito Y."/>
            <person name="Kuwahara H."/>
            <person name="Kozuka-Hata H."/>
            <person name="Shin-I T."/>
            <person name="Minakuchi Y."/>
            <person name="Ohishi K."/>
            <person name="Motoyama A."/>
            <person name="Aizu T."/>
            <person name="Enomoto A."/>
            <person name="Kondo K."/>
            <person name="Tanaka S."/>
            <person name="Hara Y."/>
            <person name="Koshikawa S."/>
            <person name="Sagara H."/>
            <person name="Miura T."/>
            <person name="Yokobori S."/>
            <person name="Miyagawa K."/>
            <person name="Suzuki Y."/>
            <person name="Kubo T."/>
            <person name="Oyama M."/>
            <person name="Kohara Y."/>
            <person name="Fujiyama A."/>
            <person name="Arakawa K."/>
            <person name="Katayama T."/>
            <person name="Toyoda A."/>
            <person name="Kunieda T."/>
        </authorList>
    </citation>
    <scope>NUCLEOTIDE SEQUENCE [LARGE SCALE GENOMIC DNA]</scope>
    <source>
        <strain evidence="1 2">YOKOZUNA-1</strain>
    </source>
</reference>
<dbReference type="Proteomes" id="UP000186922">
    <property type="component" value="Unassembled WGS sequence"/>
</dbReference>
<accession>A0A1D1VSA4</accession>